<dbReference type="EMBL" id="CP024307">
    <property type="protein sequence ID" value="AUX76341.1"/>
    <property type="molecule type" value="Genomic_DNA"/>
</dbReference>
<proteinExistence type="predicted"/>
<evidence type="ECO:0000313" key="2">
    <source>
        <dbReference type="Proteomes" id="UP000239340"/>
    </source>
</evidence>
<dbReference type="Proteomes" id="UP000239340">
    <property type="component" value="Chromosome"/>
</dbReference>
<evidence type="ECO:0000313" key="1">
    <source>
        <dbReference type="EMBL" id="AUX76341.1"/>
    </source>
</evidence>
<name>A0A2L0H4B8_RHIFR</name>
<accession>A0A2L0H4B8</accession>
<organism evidence="1 2">
    <name type="scientific">Rhizobium fredii</name>
    <name type="common">Sinorhizobium fredii</name>
    <dbReference type="NCBI Taxonomy" id="380"/>
    <lineage>
        <taxon>Bacteria</taxon>
        <taxon>Pseudomonadati</taxon>
        <taxon>Pseudomonadota</taxon>
        <taxon>Alphaproteobacteria</taxon>
        <taxon>Hyphomicrobiales</taxon>
        <taxon>Rhizobiaceae</taxon>
        <taxon>Sinorhizobium/Ensifer group</taxon>
        <taxon>Sinorhizobium</taxon>
    </lineage>
</organism>
<dbReference type="AlphaFoldDB" id="A0A2L0H4B8"/>
<sequence>MAACALIKLAGGGDQAELPGIEGVFLRLSRNEGKLVGKQGAHVASMLAMRAD</sequence>
<reference evidence="1 2" key="1">
    <citation type="submission" date="2017-10" db="EMBL/GenBank/DDBJ databases">
        <title>Analysis of the genome sequences of Rhizobium populations associated to common bean (phaseolus vulgaris).</title>
        <authorList>
            <person name="Bustos P."/>
            <person name="Santamaria R.I."/>
            <person name="Miranda-Sanchez F."/>
            <person name="Perez-Carrascal O."/>
            <person name="Juarez S."/>
            <person name="Lozano L."/>
            <person name="Martinez-Flores I."/>
            <person name="Vinuesa P."/>
            <person name="Martinez-Romero E."/>
            <person name="Cevallos M.A."/>
            <person name="Romero D."/>
            <person name="Davila G."/>
            <person name="Gonzalez V."/>
        </authorList>
    </citation>
    <scope>NUCLEOTIDE SEQUENCE [LARGE SCALE GENOMIC DNA]</scope>
    <source>
        <strain evidence="1 2">NXT3</strain>
    </source>
</reference>
<gene>
    <name evidence="1" type="ORF">NXT3_CH01770</name>
</gene>
<protein>
    <submittedName>
        <fullName evidence="1">Uncharacterized protein</fullName>
    </submittedName>
</protein>